<keyword evidence="1" id="KW-0677">Repeat</keyword>
<dbReference type="InterPro" id="IPR052201">
    <property type="entry name" value="LRR-containing_regulator"/>
</dbReference>
<dbReference type="SMART" id="SM00368">
    <property type="entry name" value="LRR_RI"/>
    <property type="match status" value="5"/>
</dbReference>
<dbReference type="SUPFAM" id="SSF52047">
    <property type="entry name" value="RNI-like"/>
    <property type="match status" value="2"/>
</dbReference>
<dbReference type="EMBL" id="GFPF01011190">
    <property type="protein sequence ID" value="MAA22336.1"/>
    <property type="molecule type" value="Transcribed_RNA"/>
</dbReference>
<dbReference type="Gene3D" id="3.80.10.10">
    <property type="entry name" value="Ribonuclease Inhibitor"/>
    <property type="match status" value="3"/>
</dbReference>
<name>A0A224YXJ2_9ACAR</name>
<accession>A0A224YXJ2</accession>
<dbReference type="PANTHER" id="PTHR24111:SF0">
    <property type="entry name" value="LEUCINE-RICH REPEAT-CONTAINING PROTEIN"/>
    <property type="match status" value="1"/>
</dbReference>
<organism evidence="3">
    <name type="scientific">Rhipicephalus zambeziensis</name>
    <dbReference type="NCBI Taxonomy" id="60191"/>
    <lineage>
        <taxon>Eukaryota</taxon>
        <taxon>Metazoa</taxon>
        <taxon>Ecdysozoa</taxon>
        <taxon>Arthropoda</taxon>
        <taxon>Chelicerata</taxon>
        <taxon>Arachnida</taxon>
        <taxon>Acari</taxon>
        <taxon>Parasitiformes</taxon>
        <taxon>Ixodida</taxon>
        <taxon>Ixodoidea</taxon>
        <taxon>Ixodidae</taxon>
        <taxon>Rhipicephalinae</taxon>
        <taxon>Rhipicephalus</taxon>
        <taxon>Rhipicephalus</taxon>
    </lineage>
</organism>
<evidence type="ECO:0000256" key="2">
    <source>
        <dbReference type="SAM" id="MobiDB-lite"/>
    </source>
</evidence>
<feature type="compositionally biased region" description="Polar residues" evidence="2">
    <location>
        <begin position="1"/>
        <end position="16"/>
    </location>
</feature>
<sequence>MALSTTRSTPLRNNMTAEKGEAVEGLASEDTAANGNAPSYPEQIVARLTKRGLDFERACEYDDDDKKDAASCWLRHDVDRWSRVLHPVSLELEETKPGVLAILSTRTSRREYSDEDELYDAAYVFCWLPKAHRCVQRINLETLDGQGMVLFYRPAFTLALSLGRSVNLQQLELVGGRETPFCEEELSEGLNALERLRSFKFASLPIKASMSRCMANVLSRNASHLTAVTLSDNRMSQNTANRLLRALQRCRALRELSIVENNLTKGNADSVARLLRFSYSLTKLTLDRCLGNNASLYPFTEALKTSIIPLELHINQCETRFECLFEALANNRVALKHLNLNGCNIFGSNAEALGAALRHNVYLKKLELNGAHVDNDAVGALARGLETNRVLETLDLRSNAVSANAINTFCRMLRKNETLKSVMFSEVEGSEQERLTLSFQMAQDKGYSRIQMPWAEPDLPPLSAALALASESPTELHLSDTNELTEGSICALFENLATNGQVKTVKVETTVDRRQIATALCSALVSNRTVQDLEVGLSIDASDQGLFGKVAKALATNRTVTRVCFKSTEVSLRSLKSIAYMLSKNTAVTRLELELSQSMPTKRLAIVSRGLLKNHSVVHFTLTSPPQPNHVSFCVFSTLRRNISLLNLAVSLLTRRRVNRQIAETFELLSENASFVPYVMKVTEKTEERARWAVKSAKVFIQAHYFELTGVVKRKLECHPGTGTQIDSLHSDCLCAITQYLKLSDVVSAVGGSPIRLRNRHI</sequence>
<dbReference type="PANTHER" id="PTHR24111">
    <property type="entry name" value="LEUCINE-RICH REPEAT-CONTAINING PROTEIN 34"/>
    <property type="match status" value="1"/>
</dbReference>
<dbReference type="AlphaFoldDB" id="A0A224YXJ2"/>
<dbReference type="InterPro" id="IPR032675">
    <property type="entry name" value="LRR_dom_sf"/>
</dbReference>
<protein>
    <submittedName>
        <fullName evidence="3">Ran gtpase-activating protein</fullName>
    </submittedName>
</protein>
<feature type="region of interest" description="Disordered" evidence="2">
    <location>
        <begin position="1"/>
        <end position="38"/>
    </location>
</feature>
<proteinExistence type="predicted"/>
<reference evidence="3" key="1">
    <citation type="journal article" date="2017" name="Parasit. Vectors">
        <title>Sialotranscriptomics of Rhipicephalus zambeziensis reveals intricate expression profiles of secretory proteins and suggests tight temporal transcriptional regulation during blood-feeding.</title>
        <authorList>
            <person name="de Castro M.H."/>
            <person name="de Klerk D."/>
            <person name="Pienaar R."/>
            <person name="Rees D.J.G."/>
            <person name="Mans B.J."/>
        </authorList>
    </citation>
    <scope>NUCLEOTIDE SEQUENCE</scope>
    <source>
        <tissue evidence="3">Salivary glands</tissue>
    </source>
</reference>
<evidence type="ECO:0000256" key="1">
    <source>
        <dbReference type="ARBA" id="ARBA00022737"/>
    </source>
</evidence>
<evidence type="ECO:0000313" key="3">
    <source>
        <dbReference type="EMBL" id="MAA22336.1"/>
    </source>
</evidence>